<name>A0A1I7U2X6_9PELO</name>
<dbReference type="PANTHER" id="PTHR23028">
    <property type="entry name" value="ACETYLTRANSFERASE"/>
    <property type="match status" value="1"/>
</dbReference>
<dbReference type="GO" id="GO:0016020">
    <property type="term" value="C:membrane"/>
    <property type="evidence" value="ECO:0007669"/>
    <property type="project" value="TreeGrafter"/>
</dbReference>
<dbReference type="AlphaFoldDB" id="A0A1I7U2X6"/>
<evidence type="ECO:0000313" key="3">
    <source>
        <dbReference type="WBParaSite" id="Csp11.Scaffold629.g14312.t1"/>
    </source>
</evidence>
<accession>A0A1I7U2X6</accession>
<dbReference type="GO" id="GO:0000271">
    <property type="term" value="P:polysaccharide biosynthetic process"/>
    <property type="evidence" value="ECO:0007669"/>
    <property type="project" value="TreeGrafter"/>
</dbReference>
<sequence>MESSLDLWSNFYRTLKNRRKEYIMKIGRTKKTKLSKRLDLQGIRALAIIVVLGFHFFPEYFPNGYLGVDQ</sequence>
<feature type="transmembrane region" description="Helical" evidence="1">
    <location>
        <begin position="38"/>
        <end position="57"/>
    </location>
</feature>
<dbReference type="InterPro" id="IPR050879">
    <property type="entry name" value="Acyltransferase_3"/>
</dbReference>
<keyword evidence="1" id="KW-0812">Transmembrane</keyword>
<keyword evidence="1" id="KW-1133">Transmembrane helix</keyword>
<dbReference type="PANTHER" id="PTHR23028:SF135">
    <property type="entry name" value="ACYL_TRANSF_3 DOMAIN-CONTAINING PROTEIN"/>
    <property type="match status" value="1"/>
</dbReference>
<reference evidence="3" key="1">
    <citation type="submission" date="2016-11" db="UniProtKB">
        <authorList>
            <consortium name="WormBaseParasite"/>
        </authorList>
    </citation>
    <scope>IDENTIFICATION</scope>
</reference>
<protein>
    <submittedName>
        <fullName evidence="3">Acyl_transf_3 domain-containing protein</fullName>
    </submittedName>
</protein>
<proteinExistence type="predicted"/>
<keyword evidence="1" id="KW-0472">Membrane</keyword>
<dbReference type="Proteomes" id="UP000095282">
    <property type="component" value="Unplaced"/>
</dbReference>
<evidence type="ECO:0000256" key="1">
    <source>
        <dbReference type="SAM" id="Phobius"/>
    </source>
</evidence>
<keyword evidence="2" id="KW-1185">Reference proteome</keyword>
<evidence type="ECO:0000313" key="2">
    <source>
        <dbReference type="Proteomes" id="UP000095282"/>
    </source>
</evidence>
<dbReference type="WBParaSite" id="Csp11.Scaffold629.g14312.t1">
    <property type="protein sequence ID" value="Csp11.Scaffold629.g14312.t1"/>
    <property type="gene ID" value="Csp11.Scaffold629.g14312"/>
</dbReference>
<organism evidence="2 3">
    <name type="scientific">Caenorhabditis tropicalis</name>
    <dbReference type="NCBI Taxonomy" id="1561998"/>
    <lineage>
        <taxon>Eukaryota</taxon>
        <taxon>Metazoa</taxon>
        <taxon>Ecdysozoa</taxon>
        <taxon>Nematoda</taxon>
        <taxon>Chromadorea</taxon>
        <taxon>Rhabditida</taxon>
        <taxon>Rhabditina</taxon>
        <taxon>Rhabditomorpha</taxon>
        <taxon>Rhabditoidea</taxon>
        <taxon>Rhabditidae</taxon>
        <taxon>Peloderinae</taxon>
        <taxon>Caenorhabditis</taxon>
    </lineage>
</organism>